<proteinExistence type="predicted"/>
<dbReference type="EMBL" id="BK016182">
    <property type="protein sequence ID" value="DAG00715.1"/>
    <property type="molecule type" value="Genomic_DNA"/>
</dbReference>
<protein>
    <submittedName>
        <fullName evidence="1">Uncharacterized protein</fullName>
    </submittedName>
</protein>
<sequence length="561" mass="65860">MKIYLNKKEIVDKTLLDENDIPLSYLNNLSVYSDTIIKYDDKLLKLNKKWAINLYEKVDKNKLFFKENNEPAKINKDYLVDIDGKIDLLNSSKKSSYRPTIFGYKYVLERTIPFQSDKEYTINIDYTGMEHVKELLKTVTLPNNLHLNSVQNNPDIKYFSDEKAYLENMRDGGYQDNCNIYIVKSSYANKIIYNKPKIFDVAKPVIFTQSEYTIEPSWDIFNHDSEMSLFPRVTYDYIKLTINHTPILIMRDRLNYKLIMLCGKEIFTQERLIKFLVENIVYAYTVGYYKVPEVSGAYLNSFISNNIIDYYYSLNNRMNSHHPTINFKKDIEVSNFKDTSYKLVDVFTTDSNVVYDYTDYSNNVYFKKTVNNEPEKSNTDSLIYTTNQELKFIDKVNYSLYDIEQLPNISYKYNNDKLEIVVSPYYSSSQNIAKSEQTYLTIHDINKNYVLYMRKTSIIADQEFYILEDTEQSNDIKIADIIIKLNNNIVPTDVRVIGGGSSKYDNYDYIDTGNINGRPYRVGTSMVITLPKRYEPYRNQLQQQINKHISSAEAAIIIFKD</sequence>
<name>A0A8S5V274_9CAUD</name>
<accession>A0A8S5V274</accession>
<organism evidence="1">
    <name type="scientific">Myoviridae sp. ctJ2i1</name>
    <dbReference type="NCBI Taxonomy" id="2825079"/>
    <lineage>
        <taxon>Viruses</taxon>
        <taxon>Duplodnaviria</taxon>
        <taxon>Heunggongvirae</taxon>
        <taxon>Uroviricota</taxon>
        <taxon>Caudoviricetes</taxon>
    </lineage>
</organism>
<evidence type="ECO:0000313" key="1">
    <source>
        <dbReference type="EMBL" id="DAG00715.1"/>
    </source>
</evidence>
<reference evidence="1" key="1">
    <citation type="journal article" date="2021" name="Proc. Natl. Acad. Sci. U.S.A.">
        <title>A Catalog of Tens of Thousands of Viruses from Human Metagenomes Reveals Hidden Associations with Chronic Diseases.</title>
        <authorList>
            <person name="Tisza M.J."/>
            <person name="Buck C.B."/>
        </authorList>
    </citation>
    <scope>NUCLEOTIDE SEQUENCE</scope>
    <source>
        <strain evidence="1">CtJ2i1</strain>
    </source>
</reference>